<reference evidence="3 4" key="1">
    <citation type="journal article" date="2016" name="Mol. Biol. Evol.">
        <title>Comparative Genomics of Early-Diverging Mushroom-Forming Fungi Provides Insights into the Origins of Lignocellulose Decay Capabilities.</title>
        <authorList>
            <person name="Nagy L.G."/>
            <person name="Riley R."/>
            <person name="Tritt A."/>
            <person name="Adam C."/>
            <person name="Daum C."/>
            <person name="Floudas D."/>
            <person name="Sun H."/>
            <person name="Yadav J.S."/>
            <person name="Pangilinan J."/>
            <person name="Larsson K.H."/>
            <person name="Matsuura K."/>
            <person name="Barry K."/>
            <person name="Labutti K."/>
            <person name="Kuo R."/>
            <person name="Ohm R.A."/>
            <person name="Bhattacharya S.S."/>
            <person name="Shirouzu T."/>
            <person name="Yoshinaga Y."/>
            <person name="Martin F.M."/>
            <person name="Grigoriev I.V."/>
            <person name="Hibbett D.S."/>
        </authorList>
    </citation>
    <scope>NUCLEOTIDE SEQUENCE [LARGE SCALE GENOMIC DNA]</scope>
    <source>
        <strain evidence="3 4">TUFC12733</strain>
    </source>
</reference>
<keyword evidence="4" id="KW-1185">Reference proteome</keyword>
<evidence type="ECO:0000256" key="1">
    <source>
        <dbReference type="PROSITE-ProRule" id="PRU00042"/>
    </source>
</evidence>
<keyword evidence="1" id="KW-0863">Zinc-finger</keyword>
<feature type="domain" description="C2H2-type" evidence="2">
    <location>
        <begin position="70"/>
        <end position="99"/>
    </location>
</feature>
<sequence length="152" mass="16987">MTPAAVVLHMESGSCPSGVNRSKIDQFMVEHDLQNVITNPSRLIIGPDGTRQMQSDTYIASAQAWNGRGYECYFCHKVFDKLVHLNQHLASPKHTKPLQKLYRCPNLACQTETVTLSAICQHIESGGCGVNRFKKVNHAMEAFVTGMNRLRL</sequence>
<dbReference type="GO" id="GO:0008270">
    <property type="term" value="F:zinc ion binding"/>
    <property type="evidence" value="ECO:0007669"/>
    <property type="project" value="UniProtKB-KW"/>
</dbReference>
<proteinExistence type="predicted"/>
<evidence type="ECO:0000259" key="2">
    <source>
        <dbReference type="PROSITE" id="PS50157"/>
    </source>
</evidence>
<keyword evidence="1" id="KW-0479">Metal-binding</keyword>
<dbReference type="STRING" id="1330018.A0A167JYC3"/>
<dbReference type="EMBL" id="KV417297">
    <property type="protein sequence ID" value="KZO94066.1"/>
    <property type="molecule type" value="Genomic_DNA"/>
</dbReference>
<protein>
    <recommendedName>
        <fullName evidence="2">C2H2-type domain-containing protein</fullName>
    </recommendedName>
</protein>
<dbReference type="PROSITE" id="PS50157">
    <property type="entry name" value="ZINC_FINGER_C2H2_2"/>
    <property type="match status" value="1"/>
</dbReference>
<evidence type="ECO:0000313" key="3">
    <source>
        <dbReference type="EMBL" id="KZO94066.1"/>
    </source>
</evidence>
<dbReference type="SUPFAM" id="SSF57667">
    <property type="entry name" value="beta-beta-alpha zinc fingers"/>
    <property type="match status" value="1"/>
</dbReference>
<keyword evidence="1" id="KW-0862">Zinc</keyword>
<dbReference type="AlphaFoldDB" id="A0A167JYC3"/>
<dbReference type="PROSITE" id="PS00028">
    <property type="entry name" value="ZINC_FINGER_C2H2_1"/>
    <property type="match status" value="1"/>
</dbReference>
<organism evidence="3 4">
    <name type="scientific">Calocera viscosa (strain TUFC12733)</name>
    <dbReference type="NCBI Taxonomy" id="1330018"/>
    <lineage>
        <taxon>Eukaryota</taxon>
        <taxon>Fungi</taxon>
        <taxon>Dikarya</taxon>
        <taxon>Basidiomycota</taxon>
        <taxon>Agaricomycotina</taxon>
        <taxon>Dacrymycetes</taxon>
        <taxon>Dacrymycetales</taxon>
        <taxon>Dacrymycetaceae</taxon>
        <taxon>Calocera</taxon>
    </lineage>
</organism>
<dbReference type="InterPro" id="IPR036236">
    <property type="entry name" value="Znf_C2H2_sf"/>
</dbReference>
<name>A0A167JYC3_CALVF</name>
<dbReference type="OrthoDB" id="6077919at2759"/>
<evidence type="ECO:0000313" key="4">
    <source>
        <dbReference type="Proteomes" id="UP000076738"/>
    </source>
</evidence>
<dbReference type="Proteomes" id="UP000076738">
    <property type="component" value="Unassembled WGS sequence"/>
</dbReference>
<accession>A0A167JYC3</accession>
<dbReference type="InterPro" id="IPR013087">
    <property type="entry name" value="Znf_C2H2_type"/>
</dbReference>
<gene>
    <name evidence="3" type="ORF">CALVIDRAFT_539439</name>
</gene>
<dbReference type="Gene3D" id="3.30.160.60">
    <property type="entry name" value="Classic Zinc Finger"/>
    <property type="match status" value="1"/>
</dbReference>